<evidence type="ECO:0000313" key="6">
    <source>
        <dbReference type="EMBL" id="GGP21050.1"/>
    </source>
</evidence>
<dbReference type="Gene3D" id="3.40.190.10">
    <property type="entry name" value="Periplasmic binding protein-like II"/>
    <property type="match status" value="2"/>
</dbReference>
<dbReference type="PANTHER" id="PTHR30222">
    <property type="entry name" value="SPERMIDINE/PUTRESCINE-BINDING PERIPLASMIC PROTEIN"/>
    <property type="match status" value="1"/>
</dbReference>
<protein>
    <submittedName>
        <fullName evidence="6">ABC transporter substrate-binding protein</fullName>
    </submittedName>
</protein>
<dbReference type="CDD" id="cd13588">
    <property type="entry name" value="PBP2_polyamine_1"/>
    <property type="match status" value="1"/>
</dbReference>
<comment type="caution">
    <text evidence="6">The sequence shown here is derived from an EMBL/GenBank/DDBJ whole genome shotgun (WGS) entry which is preliminary data.</text>
</comment>
<keyword evidence="2" id="KW-0813">Transport</keyword>
<dbReference type="RefSeq" id="WP_229708932.1">
    <property type="nucleotide sequence ID" value="NZ_BMLX01000002.1"/>
</dbReference>
<reference evidence="7" key="1">
    <citation type="journal article" date="2019" name="Int. J. Syst. Evol. Microbiol.">
        <title>The Global Catalogue of Microorganisms (GCM) 10K type strain sequencing project: providing services to taxonomists for standard genome sequencing and annotation.</title>
        <authorList>
            <consortium name="The Broad Institute Genomics Platform"/>
            <consortium name="The Broad Institute Genome Sequencing Center for Infectious Disease"/>
            <person name="Wu L."/>
            <person name="Ma J."/>
        </authorList>
    </citation>
    <scope>NUCLEOTIDE SEQUENCE [LARGE SCALE GENOMIC DNA]</scope>
    <source>
        <strain evidence="7">CGMCC 1.8859</strain>
    </source>
</reference>
<gene>
    <name evidence="6" type="ORF">GCM10010970_18310</name>
</gene>
<feature type="chain" id="PRO_5046536408" evidence="5">
    <location>
        <begin position="23"/>
        <end position="383"/>
    </location>
</feature>
<evidence type="ECO:0000256" key="4">
    <source>
        <dbReference type="ARBA" id="ARBA00022764"/>
    </source>
</evidence>
<evidence type="ECO:0000313" key="7">
    <source>
        <dbReference type="Proteomes" id="UP000637267"/>
    </source>
</evidence>
<proteinExistence type="predicted"/>
<dbReference type="InterPro" id="IPR006059">
    <property type="entry name" value="SBP"/>
</dbReference>
<comment type="subcellular location">
    <subcellularLocation>
        <location evidence="1">Periplasm</location>
    </subcellularLocation>
</comment>
<sequence>MKQMKITAWAVGCAFLNSAVFAAPVSSLGKPEGQVNIIAWPGYLERGESDKKYDWVTGFEKATSCKVNVKTAATSDEMVSLMNQGGYDLVTASGDASLRLVYGKKVQEINTALIPSWNTVEKRLQDAPWHTVDGKHYGVPYQWGANFLAYNTKVFPKAPDSWSVVFEEQKLPDGKSNKGRVQAYDGAIYIADAAMYLMVKNPALGIKDPYELNEKQYAEVLKLLRGQKQLTHRYWHDVTVQMNDFKNEGIAASSGWGYLINALQAEKFPIAGTIPKEGATGWADTTMMHVNAPHPTCAYKWMDWSLNKKLQSDLAEWFGSNPVITDGCKNKPVGGSDVCASNGYARFEQIHFWKTPVAKCKTQGTCVPYSRWTQDFIAVMGGR</sequence>
<dbReference type="Proteomes" id="UP000637267">
    <property type="component" value="Unassembled WGS sequence"/>
</dbReference>
<dbReference type="EMBL" id="BMLX01000002">
    <property type="protein sequence ID" value="GGP21050.1"/>
    <property type="molecule type" value="Genomic_DNA"/>
</dbReference>
<accession>A0ABQ2P917</accession>
<evidence type="ECO:0000256" key="2">
    <source>
        <dbReference type="ARBA" id="ARBA00022448"/>
    </source>
</evidence>
<dbReference type="InterPro" id="IPR001188">
    <property type="entry name" value="Sperm_putr-bd"/>
</dbReference>
<evidence type="ECO:0000256" key="3">
    <source>
        <dbReference type="ARBA" id="ARBA00022729"/>
    </source>
</evidence>
<dbReference type="Pfam" id="PF13416">
    <property type="entry name" value="SBP_bac_8"/>
    <property type="match status" value="1"/>
</dbReference>
<feature type="signal peptide" evidence="5">
    <location>
        <begin position="1"/>
        <end position="22"/>
    </location>
</feature>
<keyword evidence="4" id="KW-0574">Periplasm</keyword>
<keyword evidence="7" id="KW-1185">Reference proteome</keyword>
<dbReference type="SUPFAM" id="SSF53850">
    <property type="entry name" value="Periplasmic binding protein-like II"/>
    <property type="match status" value="1"/>
</dbReference>
<keyword evidence="3 5" id="KW-0732">Signal</keyword>
<dbReference type="PANTHER" id="PTHR30222:SF18">
    <property type="entry name" value="BIFUNCTIONAL POLYHYDROXYBUTYRATE SYNTHASE _ ABC TRANSPORTER PERIPLASMIC BINDING PROTEIN-RELATED"/>
    <property type="match status" value="1"/>
</dbReference>
<evidence type="ECO:0000256" key="5">
    <source>
        <dbReference type="SAM" id="SignalP"/>
    </source>
</evidence>
<evidence type="ECO:0000256" key="1">
    <source>
        <dbReference type="ARBA" id="ARBA00004418"/>
    </source>
</evidence>
<organism evidence="6 7">
    <name type="scientific">Silvimonas iriomotensis</name>
    <dbReference type="NCBI Taxonomy" id="449662"/>
    <lineage>
        <taxon>Bacteria</taxon>
        <taxon>Pseudomonadati</taxon>
        <taxon>Pseudomonadota</taxon>
        <taxon>Betaproteobacteria</taxon>
        <taxon>Neisseriales</taxon>
        <taxon>Chitinibacteraceae</taxon>
        <taxon>Silvimonas</taxon>
    </lineage>
</organism>
<name>A0ABQ2P917_9NEIS</name>
<dbReference type="PRINTS" id="PR00909">
    <property type="entry name" value="SPERMDNBNDNG"/>
</dbReference>